<name>A0A1H5VQN8_9FIRM</name>
<dbReference type="RefSeq" id="WP_181022534.1">
    <property type="nucleotide sequence ID" value="NZ_FNUL01000012.1"/>
</dbReference>
<accession>A0A1H5VQN8</accession>
<dbReference type="InterPro" id="IPR007712">
    <property type="entry name" value="RelE/ParE_toxin"/>
</dbReference>
<dbReference type="Gene3D" id="3.30.2310.20">
    <property type="entry name" value="RelE-like"/>
    <property type="match status" value="1"/>
</dbReference>
<keyword evidence="1" id="KW-1277">Toxin-antitoxin system</keyword>
<evidence type="ECO:0000313" key="2">
    <source>
        <dbReference type="EMBL" id="SEF89550.1"/>
    </source>
</evidence>
<dbReference type="Pfam" id="PF05016">
    <property type="entry name" value="ParE_toxin"/>
    <property type="match status" value="1"/>
</dbReference>
<evidence type="ECO:0000256" key="1">
    <source>
        <dbReference type="ARBA" id="ARBA00022649"/>
    </source>
</evidence>
<proteinExistence type="predicted"/>
<evidence type="ECO:0000313" key="3">
    <source>
        <dbReference type="Proteomes" id="UP000236726"/>
    </source>
</evidence>
<keyword evidence="3" id="KW-1185">Reference proteome</keyword>
<dbReference type="EMBL" id="FNUL01000012">
    <property type="protein sequence ID" value="SEF89550.1"/>
    <property type="molecule type" value="Genomic_DNA"/>
</dbReference>
<reference evidence="2 3" key="1">
    <citation type="submission" date="2016-10" db="EMBL/GenBank/DDBJ databases">
        <authorList>
            <person name="de Groot N.N."/>
        </authorList>
    </citation>
    <scope>NUCLEOTIDE SEQUENCE [LARGE SCALE GENOMIC DNA]</scope>
    <source>
        <strain evidence="2 3">D15d</strain>
    </source>
</reference>
<dbReference type="InterPro" id="IPR035093">
    <property type="entry name" value="RelE/ParE_toxin_dom_sf"/>
</dbReference>
<organism evidence="2 3">
    <name type="scientific">Lachnospira multipara</name>
    <dbReference type="NCBI Taxonomy" id="28051"/>
    <lineage>
        <taxon>Bacteria</taxon>
        <taxon>Bacillati</taxon>
        <taxon>Bacillota</taxon>
        <taxon>Clostridia</taxon>
        <taxon>Lachnospirales</taxon>
        <taxon>Lachnospiraceae</taxon>
        <taxon>Lachnospira</taxon>
    </lineage>
</organism>
<dbReference type="Proteomes" id="UP000236726">
    <property type="component" value="Unassembled WGS sequence"/>
</dbReference>
<sequence length="117" mass="14211">MYHKILETDEAIKDIHHISCEAYEFTRDKESGLAFLKLYDATTINMAIFPYSFSTTDIEYRGYMIHILPFGNYNLFYTVNDESKEIYILRILYQKQNWQRILRVDNNYHIRDRKIIQ</sequence>
<dbReference type="AlphaFoldDB" id="A0A1H5VQN8"/>
<protein>
    <submittedName>
        <fullName evidence="2">ParE toxin of type II toxin-antitoxin system, parDE</fullName>
    </submittedName>
</protein>
<gene>
    <name evidence="2" type="ORF">SAMN05216537_11234</name>
</gene>